<name>A0AAW5VHB3_9LEPT</name>
<keyword evidence="4" id="KW-1185">Reference proteome</keyword>
<evidence type="ECO:0000313" key="4">
    <source>
        <dbReference type="Proteomes" id="UP001208912"/>
    </source>
</evidence>
<dbReference type="Proteomes" id="UP001208540">
    <property type="component" value="Unassembled WGS sequence"/>
</dbReference>
<evidence type="ECO:0000313" key="1">
    <source>
        <dbReference type="EMBL" id="MCW7528376.1"/>
    </source>
</evidence>
<dbReference type="EMBL" id="JAMQPL010000016">
    <property type="protein sequence ID" value="MCW7532224.1"/>
    <property type="molecule type" value="Genomic_DNA"/>
</dbReference>
<dbReference type="AlphaFoldDB" id="A0AAW5VHB3"/>
<accession>A0AAW5VHB3</accession>
<reference evidence="2 4" key="1">
    <citation type="submission" date="2022-06" db="EMBL/GenBank/DDBJ databases">
        <title>Leptospira isolates from biofilms formed at urban environments.</title>
        <authorList>
            <person name="Ribeiro P.S."/>
            <person name="Sousa T."/>
            <person name="Carvalho N."/>
            <person name="Aburjaile F."/>
            <person name="Neves F."/>
            <person name="Oliveira D."/>
            <person name="Blanco L."/>
            <person name="Lima J."/>
            <person name="Costa F."/>
            <person name="Brenig B."/>
            <person name="Soares S."/>
            <person name="Ramos R."/>
            <person name="Goes-Neto A."/>
            <person name="Matiuzzi M."/>
            <person name="Azevedo V."/>
            <person name="Ristow P."/>
        </authorList>
    </citation>
    <scope>NUCLEOTIDE SEQUENCE</scope>
    <source>
        <strain evidence="1 4">VSF19</strain>
        <strain evidence="2">VSF20</strain>
    </source>
</reference>
<proteinExistence type="predicted"/>
<organism evidence="2 3">
    <name type="scientific">Leptospira soteropolitanensis</name>
    <dbReference type="NCBI Taxonomy" id="2950025"/>
    <lineage>
        <taxon>Bacteria</taxon>
        <taxon>Pseudomonadati</taxon>
        <taxon>Spirochaetota</taxon>
        <taxon>Spirochaetia</taxon>
        <taxon>Leptospirales</taxon>
        <taxon>Leptospiraceae</taxon>
        <taxon>Leptospira</taxon>
    </lineage>
</organism>
<dbReference type="Proteomes" id="UP001208912">
    <property type="component" value="Unassembled WGS sequence"/>
</dbReference>
<dbReference type="EMBL" id="JAMQPM010000016">
    <property type="protein sequence ID" value="MCW7528376.1"/>
    <property type="molecule type" value="Genomic_DNA"/>
</dbReference>
<evidence type="ECO:0000313" key="2">
    <source>
        <dbReference type="EMBL" id="MCW7532224.1"/>
    </source>
</evidence>
<gene>
    <name evidence="1" type="ORF">ND861_18610</name>
    <name evidence="2" type="ORF">ND862_18555</name>
</gene>
<sequence length="395" mass="45516">MFERISITETEEEYLDRPLDIGLILESMLFYRKTIVICSTKKAFLQILTELGIDNLIKLIESETLELMFNETYSAIETNLDTNNKLIHNVKIQQFNNITKESELEKACILFTNRTGKGKRIAKLLIEQTKSFKHSIPFKEIAKEVFLDKKYIEKAYKGILNRYVPNSEELNLGTFSLEKNEYGFSINSTLDFEKINTIISKIGKEKIILGSGNILADILGIESDIYCSSENLSEIISTNSKNNLLSLRLSYLSEKLLRSNFQKENFLKKINPSLKTIKEEYDSGNIDISKLTNAILHSNKFKKWLNTQENDQDILDSYHSEIIKEDYLSKLPDKVYRWIFFGITGLILEKFLPGKVGMVTGVGLSIADNFFVDKLMSGWRPNQFVKDYLIKSIHD</sequence>
<comment type="caution">
    <text evidence="2">The sequence shown here is derived from an EMBL/GenBank/DDBJ whole genome shotgun (WGS) entry which is preliminary data.</text>
</comment>
<protein>
    <submittedName>
        <fullName evidence="2">Uncharacterized protein</fullName>
    </submittedName>
</protein>
<evidence type="ECO:0000313" key="3">
    <source>
        <dbReference type="Proteomes" id="UP001208540"/>
    </source>
</evidence>
<dbReference type="RefSeq" id="WP_265353477.1">
    <property type="nucleotide sequence ID" value="NZ_JAMQPL010000016.1"/>
</dbReference>